<evidence type="ECO:0000256" key="11">
    <source>
        <dbReference type="ARBA" id="ARBA00023065"/>
    </source>
</evidence>
<evidence type="ECO:0000256" key="3">
    <source>
        <dbReference type="ARBA" id="ARBA00018047"/>
    </source>
</evidence>
<keyword evidence="5" id="KW-1003">Cell membrane</keyword>
<evidence type="ECO:0000256" key="5">
    <source>
        <dbReference type="ARBA" id="ARBA00022475"/>
    </source>
</evidence>
<feature type="transmembrane region" description="Helical" evidence="17">
    <location>
        <begin position="525"/>
        <end position="546"/>
    </location>
</feature>
<feature type="transmembrane region" description="Helical" evidence="17">
    <location>
        <begin position="191"/>
        <end position="210"/>
    </location>
</feature>
<keyword evidence="7 17" id="KW-0812">Transmembrane</keyword>
<dbReference type="InterPro" id="IPR018212">
    <property type="entry name" value="Na/solute_symporter_CS"/>
</dbReference>
<evidence type="ECO:0000256" key="7">
    <source>
        <dbReference type="ARBA" id="ARBA00022692"/>
    </source>
</evidence>
<evidence type="ECO:0000256" key="8">
    <source>
        <dbReference type="ARBA" id="ARBA00022847"/>
    </source>
</evidence>
<dbReference type="RefSeq" id="WP_220662910.1">
    <property type="nucleotide sequence ID" value="NZ_CP069370.1"/>
</dbReference>
<dbReference type="PANTHER" id="PTHR48086:SF6">
    <property type="entry name" value="CATION_ACETATE SYMPORTER ACTP"/>
    <property type="match status" value="1"/>
</dbReference>
<keyword evidence="20" id="KW-1185">Reference proteome</keyword>
<dbReference type="NCBIfam" id="TIGR00813">
    <property type="entry name" value="sss"/>
    <property type="match status" value="1"/>
</dbReference>
<name>A0A8G1EDZ8_9RHOB</name>
<evidence type="ECO:0000256" key="10">
    <source>
        <dbReference type="ARBA" id="ARBA00023053"/>
    </source>
</evidence>
<keyword evidence="10" id="KW-0915">Sodium</keyword>
<feature type="transmembrane region" description="Helical" evidence="17">
    <location>
        <begin position="222"/>
        <end position="242"/>
    </location>
</feature>
<dbReference type="KEGG" id="nsm:JO391_04030"/>
<dbReference type="GO" id="GO:0006847">
    <property type="term" value="P:plasma membrane acetate transport"/>
    <property type="evidence" value="ECO:0007669"/>
    <property type="project" value="TreeGrafter"/>
</dbReference>
<keyword evidence="6" id="KW-0997">Cell inner membrane</keyword>
<feature type="transmembrane region" description="Helical" evidence="17">
    <location>
        <begin position="114"/>
        <end position="132"/>
    </location>
</feature>
<dbReference type="PROSITE" id="PS00456">
    <property type="entry name" value="NA_SOLUT_SYMP_1"/>
    <property type="match status" value="1"/>
</dbReference>
<dbReference type="GO" id="GO:0006814">
    <property type="term" value="P:sodium ion transport"/>
    <property type="evidence" value="ECO:0007669"/>
    <property type="project" value="UniProtKB-KW"/>
</dbReference>
<dbReference type="Proteomes" id="UP000826300">
    <property type="component" value="Chromosome"/>
</dbReference>
<dbReference type="PROSITE" id="PS50283">
    <property type="entry name" value="NA_SOLUT_SYMP_3"/>
    <property type="match status" value="1"/>
</dbReference>
<feature type="transmembrane region" description="Helical" evidence="17">
    <location>
        <begin position="431"/>
        <end position="450"/>
    </location>
</feature>
<dbReference type="AlphaFoldDB" id="A0A8G1EDZ8"/>
<dbReference type="GO" id="GO:0015293">
    <property type="term" value="F:symporter activity"/>
    <property type="evidence" value="ECO:0007669"/>
    <property type="project" value="UniProtKB-KW"/>
</dbReference>
<evidence type="ECO:0000256" key="14">
    <source>
        <dbReference type="ARBA" id="ARBA00031561"/>
    </source>
</evidence>
<keyword evidence="8" id="KW-0769">Symport</keyword>
<dbReference type="FunFam" id="1.20.1730.10:FF:000001">
    <property type="entry name" value="Cation/acetate symporter ActP"/>
    <property type="match status" value="1"/>
</dbReference>
<feature type="transmembrane region" description="Helical" evidence="17">
    <location>
        <begin position="381"/>
        <end position="410"/>
    </location>
</feature>
<dbReference type="NCBIfam" id="NF006903">
    <property type="entry name" value="PRK09395.1"/>
    <property type="match status" value="1"/>
</dbReference>
<keyword evidence="13" id="KW-0739">Sodium transport</keyword>
<evidence type="ECO:0000256" key="6">
    <source>
        <dbReference type="ARBA" id="ARBA00022519"/>
    </source>
</evidence>
<comment type="subcellular location">
    <subcellularLocation>
        <location evidence="1">Cell inner membrane</location>
        <topology evidence="1">Multi-pass membrane protein</topology>
    </subcellularLocation>
</comment>
<evidence type="ECO:0000256" key="13">
    <source>
        <dbReference type="ARBA" id="ARBA00023201"/>
    </source>
</evidence>
<feature type="transmembrane region" description="Helical" evidence="17">
    <location>
        <begin position="487"/>
        <end position="505"/>
    </location>
</feature>
<feature type="chain" id="PRO_5034103030" description="Cation/acetate symporter ActP" evidence="18">
    <location>
        <begin position="29"/>
        <end position="578"/>
    </location>
</feature>
<feature type="transmembrane region" description="Helical" evidence="17">
    <location>
        <begin position="85"/>
        <end position="108"/>
    </location>
</feature>
<feature type="transmembrane region" description="Helical" evidence="17">
    <location>
        <begin position="330"/>
        <end position="350"/>
    </location>
</feature>
<evidence type="ECO:0000256" key="2">
    <source>
        <dbReference type="ARBA" id="ARBA00006434"/>
    </source>
</evidence>
<keyword evidence="11" id="KW-0406">Ion transport</keyword>
<keyword evidence="12 17" id="KW-0472">Membrane</keyword>
<gene>
    <name evidence="19" type="ORF">JO391_04030</name>
</gene>
<protein>
    <recommendedName>
        <fullName evidence="3">Cation/acetate symporter ActP</fullName>
    </recommendedName>
    <alternativeName>
        <fullName evidence="15">Acetate permease</fullName>
    </alternativeName>
    <alternativeName>
        <fullName evidence="14">Acetate transporter ActP</fullName>
    </alternativeName>
</protein>
<dbReference type="InterPro" id="IPR001734">
    <property type="entry name" value="Na/solute_symporter"/>
</dbReference>
<comment type="similarity">
    <text evidence="2 16">Belongs to the sodium:solute symporter (SSF) (TC 2.A.21) family.</text>
</comment>
<feature type="transmembrane region" description="Helical" evidence="17">
    <location>
        <begin position="44"/>
        <end position="64"/>
    </location>
</feature>
<keyword evidence="18" id="KW-0732">Signal</keyword>
<evidence type="ECO:0000256" key="15">
    <source>
        <dbReference type="ARBA" id="ARBA00032392"/>
    </source>
</evidence>
<dbReference type="EMBL" id="CP069370">
    <property type="protein sequence ID" value="QYZ70693.1"/>
    <property type="molecule type" value="Genomic_DNA"/>
</dbReference>
<dbReference type="PANTHER" id="PTHR48086">
    <property type="entry name" value="SODIUM/PROLINE SYMPORTER-RELATED"/>
    <property type="match status" value="1"/>
</dbReference>
<sequence>MMRLTTFTGAARILAAAILGLAPTLALAAGTLEGDVHKQATNWTAIIMFAVFVTGTLFITKWAAAKTKSAADFYTGGGGITGFQNGLAIAGDYMSAASFLGISAAVMASGFDGLIYSIGFLVGWPILTFLMAERLRNLGKFTFADVAAFRFAQTPVRMFAAISTLVVVAFYLIAQMVGAGQLIQLLFGLDYWMAVIIVGGLMMVYVLFGGMTATTWVQIIKACLLLGGATFMAVMVMAHYGFSVGAFFSDAVNVKAAIAAKTPDTTPEAAAAAGQSIMAPGKFITDPISAISFGMALMFGTAGLPHILMRFFTVPSAKEARKSVMWATTWIGYFYLLTFIIGFGAITLVLTNPDFLDAEGKLVGGNNMAAVHLANAVGGNVFLGFISAVAFATILAVVAGLTLAGASAVSHDLYATIVKKGNADSAAELRMSRYTVLALGVIAVLLGIAFEKQNIAFMVSLAFAIAASANFPVLFLSLLWKGMTTRGAVIGGFIGLILSVGLTILSPSVWEATLGFEKGTAPFPYTSPALFSMVAAFVGIWLFSVLDNSARAKKDRDGFLAQQVRSETGIGASQASSH</sequence>
<evidence type="ECO:0000256" key="17">
    <source>
        <dbReference type="SAM" id="Phobius"/>
    </source>
</evidence>
<evidence type="ECO:0000256" key="9">
    <source>
        <dbReference type="ARBA" id="ARBA00022989"/>
    </source>
</evidence>
<dbReference type="Gene3D" id="1.20.1730.10">
    <property type="entry name" value="Sodium/glucose cotransporter"/>
    <property type="match status" value="1"/>
</dbReference>
<feature type="transmembrane region" description="Helical" evidence="17">
    <location>
        <begin position="159"/>
        <end position="179"/>
    </location>
</feature>
<dbReference type="Pfam" id="PF00474">
    <property type="entry name" value="SSF"/>
    <property type="match status" value="1"/>
</dbReference>
<dbReference type="CDD" id="cd11480">
    <property type="entry name" value="SLC5sbd_u4"/>
    <property type="match status" value="1"/>
</dbReference>
<proteinExistence type="inferred from homology"/>
<evidence type="ECO:0000313" key="20">
    <source>
        <dbReference type="Proteomes" id="UP000826300"/>
    </source>
</evidence>
<feature type="transmembrane region" description="Helical" evidence="17">
    <location>
        <begin position="456"/>
        <end position="480"/>
    </location>
</feature>
<evidence type="ECO:0000256" key="4">
    <source>
        <dbReference type="ARBA" id="ARBA00022448"/>
    </source>
</evidence>
<evidence type="ECO:0000256" key="12">
    <source>
        <dbReference type="ARBA" id="ARBA00023136"/>
    </source>
</evidence>
<dbReference type="InterPro" id="IPR050277">
    <property type="entry name" value="Sodium:Solute_Symporter"/>
</dbReference>
<dbReference type="GO" id="GO:0015123">
    <property type="term" value="F:acetate transmembrane transporter activity"/>
    <property type="evidence" value="ECO:0007669"/>
    <property type="project" value="TreeGrafter"/>
</dbReference>
<keyword evidence="9 17" id="KW-1133">Transmembrane helix</keyword>
<feature type="signal peptide" evidence="18">
    <location>
        <begin position="1"/>
        <end position="28"/>
    </location>
</feature>
<dbReference type="GO" id="GO:0005886">
    <property type="term" value="C:plasma membrane"/>
    <property type="evidence" value="ECO:0007669"/>
    <property type="project" value="UniProtKB-SubCell"/>
</dbReference>
<accession>A0A8G1EDZ8</accession>
<organism evidence="19 20">
    <name type="scientific">Neotabrizicola shimadae</name>
    <dbReference type="NCBI Taxonomy" id="2807096"/>
    <lineage>
        <taxon>Bacteria</taxon>
        <taxon>Pseudomonadati</taxon>
        <taxon>Pseudomonadota</taxon>
        <taxon>Alphaproteobacteria</taxon>
        <taxon>Rhodobacterales</taxon>
        <taxon>Paracoccaceae</taxon>
        <taxon>Neotabrizicola</taxon>
    </lineage>
</organism>
<keyword evidence="4" id="KW-0813">Transport</keyword>
<evidence type="ECO:0000256" key="16">
    <source>
        <dbReference type="RuleBase" id="RU362091"/>
    </source>
</evidence>
<feature type="transmembrane region" description="Helical" evidence="17">
    <location>
        <begin position="288"/>
        <end position="309"/>
    </location>
</feature>
<evidence type="ECO:0000313" key="19">
    <source>
        <dbReference type="EMBL" id="QYZ70693.1"/>
    </source>
</evidence>
<dbReference type="InterPro" id="IPR038377">
    <property type="entry name" value="Na/Glc_symporter_sf"/>
</dbReference>
<evidence type="ECO:0000256" key="1">
    <source>
        <dbReference type="ARBA" id="ARBA00004429"/>
    </source>
</evidence>
<evidence type="ECO:0000256" key="18">
    <source>
        <dbReference type="SAM" id="SignalP"/>
    </source>
</evidence>
<reference evidence="19" key="1">
    <citation type="submission" date="2021-02" db="EMBL/GenBank/DDBJ databases">
        <title>Rhodobacter shimadae sp. nov., an aerobic anoxygenic phototrophic bacterium isolated from a hot spring.</title>
        <authorList>
            <person name="Muramatsu S."/>
            <person name="Haruta S."/>
            <person name="Hirose S."/>
            <person name="Hanada S."/>
        </authorList>
    </citation>
    <scope>NUCLEOTIDE SEQUENCE</scope>
    <source>
        <strain evidence="19">N10</strain>
    </source>
</reference>